<comment type="caution">
    <text evidence="1">The sequence shown here is derived from an EMBL/GenBank/DDBJ whole genome shotgun (WGS) entry which is preliminary data.</text>
</comment>
<dbReference type="AlphaFoldDB" id="A0A9P6ISZ8"/>
<accession>A0A9P6ISZ8</accession>
<proteinExistence type="predicted"/>
<reference evidence="1" key="1">
    <citation type="journal article" date="2020" name="Fungal Divers.">
        <title>Resolving the Mortierellaceae phylogeny through synthesis of multi-gene phylogenetics and phylogenomics.</title>
        <authorList>
            <person name="Vandepol N."/>
            <person name="Liber J."/>
            <person name="Desiro A."/>
            <person name="Na H."/>
            <person name="Kennedy M."/>
            <person name="Barry K."/>
            <person name="Grigoriev I.V."/>
            <person name="Miller A.N."/>
            <person name="O'Donnell K."/>
            <person name="Stajich J.E."/>
            <person name="Bonito G."/>
        </authorList>
    </citation>
    <scope>NUCLEOTIDE SEQUENCE</scope>
    <source>
        <strain evidence="1">CK1249</strain>
    </source>
</reference>
<gene>
    <name evidence="1" type="ORF">BGZ70_005153</name>
</gene>
<dbReference type="OrthoDB" id="2445380at2759"/>
<dbReference type="InterPro" id="IPR036930">
    <property type="entry name" value="WGR_dom_sf"/>
</dbReference>
<protein>
    <submittedName>
        <fullName evidence="1">Uncharacterized protein</fullName>
    </submittedName>
</protein>
<evidence type="ECO:0000313" key="2">
    <source>
        <dbReference type="Proteomes" id="UP000738359"/>
    </source>
</evidence>
<dbReference type="EMBL" id="JAAAHY010002717">
    <property type="protein sequence ID" value="KAF9944007.1"/>
    <property type="molecule type" value="Genomic_DNA"/>
</dbReference>
<keyword evidence="2" id="KW-1185">Reference proteome</keyword>
<sequence length="191" mass="21924">MEMDVVMSDDIKKPPEVDILTTSKVQVDSMCPVAKTAYVYYDDNDVFDSALTEMSTGTIHVAQLIFDIETKLYYTDYTLDGPYDTTESAKEAFLVTYKEKFDIEWADRKTKSERWTYEVKTYEPYEEVEEVEEIIEEAEAEVTIARENEMAFHDTKIRDETGAATAEIVTVEPEIKKETAVAEDDEETIKG</sequence>
<dbReference type="Proteomes" id="UP000738359">
    <property type="component" value="Unassembled WGS sequence"/>
</dbReference>
<feature type="non-terminal residue" evidence="1">
    <location>
        <position position="191"/>
    </location>
</feature>
<name>A0A9P6ISZ8_MORAP</name>
<organism evidence="1 2">
    <name type="scientific">Mortierella alpina</name>
    <name type="common">Oleaginous fungus</name>
    <name type="synonym">Mortierella renispora</name>
    <dbReference type="NCBI Taxonomy" id="64518"/>
    <lineage>
        <taxon>Eukaryota</taxon>
        <taxon>Fungi</taxon>
        <taxon>Fungi incertae sedis</taxon>
        <taxon>Mucoromycota</taxon>
        <taxon>Mortierellomycotina</taxon>
        <taxon>Mortierellomycetes</taxon>
        <taxon>Mortierellales</taxon>
        <taxon>Mortierellaceae</taxon>
        <taxon>Mortierella</taxon>
    </lineage>
</organism>
<evidence type="ECO:0000313" key="1">
    <source>
        <dbReference type="EMBL" id="KAF9944007.1"/>
    </source>
</evidence>
<dbReference type="SUPFAM" id="SSF142921">
    <property type="entry name" value="WGR domain-like"/>
    <property type="match status" value="1"/>
</dbReference>